<accession>A0AAN8ZYJ8</accession>
<comment type="catalytic activity">
    <reaction evidence="17">
        <text>DNA(n) + a 2'-deoxyribonucleoside 5'-triphosphate = DNA(n+1) + diphosphate</text>
        <dbReference type="Rhea" id="RHEA:22508"/>
        <dbReference type="Rhea" id="RHEA-COMP:17339"/>
        <dbReference type="Rhea" id="RHEA-COMP:17340"/>
        <dbReference type="ChEBI" id="CHEBI:33019"/>
        <dbReference type="ChEBI" id="CHEBI:61560"/>
        <dbReference type="ChEBI" id="CHEBI:173112"/>
        <dbReference type="EC" id="2.7.7.7"/>
    </reaction>
</comment>
<dbReference type="GO" id="GO:0003887">
    <property type="term" value="F:DNA-directed DNA polymerase activity"/>
    <property type="evidence" value="ECO:0007669"/>
    <property type="project" value="UniProtKB-EC"/>
</dbReference>
<feature type="region of interest" description="Disordered" evidence="18">
    <location>
        <begin position="845"/>
        <end position="880"/>
    </location>
</feature>
<feature type="compositionally biased region" description="Polar residues" evidence="18">
    <location>
        <begin position="867"/>
        <end position="880"/>
    </location>
</feature>
<dbReference type="GO" id="GO:0009411">
    <property type="term" value="P:response to UV"/>
    <property type="evidence" value="ECO:0007669"/>
    <property type="project" value="UniProtKB-ARBA"/>
</dbReference>
<evidence type="ECO:0000256" key="16">
    <source>
        <dbReference type="ARBA" id="ARBA00044975"/>
    </source>
</evidence>
<evidence type="ECO:0000256" key="14">
    <source>
        <dbReference type="ARBA" id="ARBA00023204"/>
    </source>
</evidence>
<keyword evidence="7" id="KW-0548">Nucleotidyltransferase</keyword>
<comment type="cofactor">
    <cofactor evidence="1">
        <name>Mn(2+)</name>
        <dbReference type="ChEBI" id="CHEBI:29035"/>
    </cofactor>
</comment>
<dbReference type="SUPFAM" id="SSF100879">
    <property type="entry name" value="Lesion bypass DNA polymerase (Y-family), little finger domain"/>
    <property type="match status" value="1"/>
</dbReference>
<feature type="compositionally biased region" description="Basic and acidic residues" evidence="18">
    <location>
        <begin position="484"/>
        <end position="497"/>
    </location>
</feature>
<dbReference type="AlphaFoldDB" id="A0AAN8ZYJ8"/>
<dbReference type="GO" id="GO:0005657">
    <property type="term" value="C:replication fork"/>
    <property type="evidence" value="ECO:0007669"/>
    <property type="project" value="TreeGrafter"/>
</dbReference>
<dbReference type="EC" id="2.7.7.7" evidence="5"/>
<evidence type="ECO:0000256" key="11">
    <source>
        <dbReference type="ARBA" id="ARBA00022833"/>
    </source>
</evidence>
<dbReference type="InterPro" id="IPR017961">
    <property type="entry name" value="DNA_pol_Y-fam_little_finger"/>
</dbReference>
<dbReference type="InterPro" id="IPR041298">
    <property type="entry name" value="UBZ3"/>
</dbReference>
<keyword evidence="8" id="KW-0479">Metal-binding</keyword>
<feature type="region of interest" description="Disordered" evidence="18">
    <location>
        <begin position="464"/>
        <end position="497"/>
    </location>
</feature>
<feature type="region of interest" description="Disordered" evidence="18">
    <location>
        <begin position="534"/>
        <end position="573"/>
    </location>
</feature>
<evidence type="ECO:0000256" key="3">
    <source>
        <dbReference type="ARBA" id="ARBA00004123"/>
    </source>
</evidence>
<feature type="domain" description="UBZ3-type" evidence="20">
    <location>
        <begin position="803"/>
        <end position="837"/>
    </location>
</feature>
<keyword evidence="22" id="KW-1185">Reference proteome</keyword>
<dbReference type="InterPro" id="IPR001126">
    <property type="entry name" value="UmuC"/>
</dbReference>
<keyword evidence="15" id="KW-0539">Nucleus</keyword>
<feature type="compositionally biased region" description="Low complexity" evidence="18">
    <location>
        <begin position="534"/>
        <end position="547"/>
    </location>
</feature>
<dbReference type="InterPro" id="IPR036775">
    <property type="entry name" value="DNA_pol_Y-fam_lit_finger_sf"/>
</dbReference>
<sequence length="891" mass="99104">MTDRIVVLLDMDCFYVQVEERHYPHIKGKPAAVVQYNTWQGGGIIAVNYEARAFGVKRGMRGDEARSKCPEIQLVQVPVNRGKADLTRYRDAGKEVINVLCSFSDCVERASIDEAYINFTDVVQKTITKDPGIKITPEKLKSSWVVGHDHFEDENPSNDRKEEIRKTGVEEWLSSLHAQEDEDAFPLNSCHPHWDNFRLAVAASICEEMRAAVFQQTGFRCSAGISHNKVLGKLSCGLHKPNQQTILPQTEVITLWQSMPVSKVRNLGGKLGNSLTEELGCSTMSDLASLSLQQLLGTYDNKTAHWLFSLGKGFDSEPVTARQLPKSIGCGKNFQGKEALNTRDKVQKWMRSLAEELSERLNVDQTSNKRRAKTLTVSVRIDGDDRFTSMSRSSTLPSYSAEKLARVALSLIQHTNQAPSKDHVWSPSLKNISLSAGKFEDWTGTGSADIQELFKKVRQSAKHNEEGSFCVSPNKGVKSQKKHVQTDNERSSMTEFSERGFGVQKVDVYKPSTSHPKHSNSFFRNFILKHENNSNSSDIKSISSSVSDDNRDENVDRADSLSKRHHDSDNESKQNALDLLISCLSDEDSDQCEGNNCEEKSDNDSDDSAYDAATDVDSGDVDTKVIQSSPDIFAEQITVDSTSRSTLGSTTERALPGCSKAIQVGDFSRNCSSEKGSETSPISVKELFPDLDNVDESLLSFLPKELKLEVQEALKLHRTKTREKKLGIWKFINCNPVLHSERGNSSRKLASAVEEIEDDIDEVVASSGTYFPAEASLNHDEGQAVNTTKENSDSVNYTKKEQALEDMIDCEQCGIKISVFEVPEHEDYHVALSLQNDMKKVSNTLNRGLDKSSANSQKHTKGRKRGNGNSSGQNTPTKSTKLQKLDAFFKL</sequence>
<proteinExistence type="inferred from homology"/>
<dbReference type="PANTHER" id="PTHR45873">
    <property type="entry name" value="DNA POLYMERASE ETA"/>
    <property type="match status" value="1"/>
</dbReference>
<dbReference type="PROSITE" id="PS51907">
    <property type="entry name" value="ZF_UBZ3"/>
    <property type="match status" value="1"/>
</dbReference>
<dbReference type="GO" id="GO:0003684">
    <property type="term" value="F:damaged DNA binding"/>
    <property type="evidence" value="ECO:0007669"/>
    <property type="project" value="InterPro"/>
</dbReference>
<dbReference type="Pfam" id="PF21704">
    <property type="entry name" value="POLH-Rev1_HhH"/>
    <property type="match status" value="1"/>
</dbReference>
<keyword evidence="11" id="KW-0862">Zinc</keyword>
<dbReference type="GO" id="GO:0035861">
    <property type="term" value="C:site of double-strand break"/>
    <property type="evidence" value="ECO:0007669"/>
    <property type="project" value="TreeGrafter"/>
</dbReference>
<dbReference type="PROSITE" id="PS50173">
    <property type="entry name" value="UMUC"/>
    <property type="match status" value="1"/>
</dbReference>
<dbReference type="InterPro" id="IPR043502">
    <property type="entry name" value="DNA/RNA_pol_sf"/>
</dbReference>
<dbReference type="PIRSF" id="PIRSF036603">
    <property type="entry name" value="DPol_eta"/>
    <property type="match status" value="1"/>
</dbReference>
<dbReference type="InterPro" id="IPR052230">
    <property type="entry name" value="DNA_polymerase_eta"/>
</dbReference>
<evidence type="ECO:0000256" key="10">
    <source>
        <dbReference type="ARBA" id="ARBA00022771"/>
    </source>
</evidence>
<dbReference type="FunFam" id="3.40.1170.60:FF:000003">
    <property type="entry name" value="DNA polymerase eta"/>
    <property type="match status" value="1"/>
</dbReference>
<evidence type="ECO:0000313" key="22">
    <source>
        <dbReference type="Proteomes" id="UP001381693"/>
    </source>
</evidence>
<evidence type="ECO:0000256" key="17">
    <source>
        <dbReference type="ARBA" id="ARBA00049244"/>
    </source>
</evidence>
<feature type="region of interest" description="Disordered" evidence="18">
    <location>
        <begin position="591"/>
        <end position="617"/>
    </location>
</feature>
<keyword evidence="6" id="KW-0808">Transferase</keyword>
<dbReference type="Pfam" id="PF11799">
    <property type="entry name" value="IMS_C"/>
    <property type="match status" value="1"/>
</dbReference>
<dbReference type="GO" id="GO:0005634">
    <property type="term" value="C:nucleus"/>
    <property type="evidence" value="ECO:0007669"/>
    <property type="project" value="UniProtKB-SubCell"/>
</dbReference>
<dbReference type="Gene3D" id="3.30.70.270">
    <property type="match status" value="1"/>
</dbReference>
<organism evidence="21 22">
    <name type="scientific">Halocaridina rubra</name>
    <name type="common">Hawaiian red shrimp</name>
    <dbReference type="NCBI Taxonomy" id="373956"/>
    <lineage>
        <taxon>Eukaryota</taxon>
        <taxon>Metazoa</taxon>
        <taxon>Ecdysozoa</taxon>
        <taxon>Arthropoda</taxon>
        <taxon>Crustacea</taxon>
        <taxon>Multicrustacea</taxon>
        <taxon>Malacostraca</taxon>
        <taxon>Eumalacostraca</taxon>
        <taxon>Eucarida</taxon>
        <taxon>Decapoda</taxon>
        <taxon>Pleocyemata</taxon>
        <taxon>Caridea</taxon>
        <taxon>Atyoidea</taxon>
        <taxon>Atyidae</taxon>
        <taxon>Halocaridina</taxon>
    </lineage>
</organism>
<dbReference type="Proteomes" id="UP001381693">
    <property type="component" value="Unassembled WGS sequence"/>
</dbReference>
<dbReference type="GO" id="GO:0006281">
    <property type="term" value="P:DNA repair"/>
    <property type="evidence" value="ECO:0007669"/>
    <property type="project" value="UniProtKB-KW"/>
</dbReference>
<evidence type="ECO:0000259" key="20">
    <source>
        <dbReference type="PROSITE" id="PS51907"/>
    </source>
</evidence>
<feature type="domain" description="UmuC" evidence="19">
    <location>
        <begin position="6"/>
        <end position="268"/>
    </location>
</feature>
<dbReference type="FunFam" id="3.30.1490.100:FF:000007">
    <property type="entry name" value="DNA polymerase eta"/>
    <property type="match status" value="1"/>
</dbReference>
<evidence type="ECO:0000256" key="7">
    <source>
        <dbReference type="ARBA" id="ARBA00022695"/>
    </source>
</evidence>
<evidence type="ECO:0000256" key="9">
    <source>
        <dbReference type="ARBA" id="ARBA00022763"/>
    </source>
</evidence>
<dbReference type="EMBL" id="JAXCGZ010022689">
    <property type="protein sequence ID" value="KAK7027299.1"/>
    <property type="molecule type" value="Genomic_DNA"/>
</dbReference>
<dbReference type="Pfam" id="PF18439">
    <property type="entry name" value="zf_UBZ"/>
    <property type="match status" value="1"/>
</dbReference>
<evidence type="ECO:0000313" key="21">
    <source>
        <dbReference type="EMBL" id="KAK7027299.1"/>
    </source>
</evidence>
<evidence type="ECO:0000256" key="4">
    <source>
        <dbReference type="ARBA" id="ARBA00010945"/>
    </source>
</evidence>
<keyword evidence="14" id="KW-0234">DNA repair</keyword>
<comment type="cofactor">
    <cofactor evidence="2">
        <name>Mg(2+)</name>
        <dbReference type="ChEBI" id="CHEBI:18420"/>
    </cofactor>
</comment>
<evidence type="ECO:0000259" key="19">
    <source>
        <dbReference type="PROSITE" id="PS50173"/>
    </source>
</evidence>
<evidence type="ECO:0000256" key="5">
    <source>
        <dbReference type="ARBA" id="ARBA00012417"/>
    </source>
</evidence>
<comment type="caution">
    <text evidence="21">The sequence shown here is derived from an EMBL/GenBank/DDBJ whole genome shotgun (WGS) entry which is preliminary data.</text>
</comment>
<feature type="compositionally biased region" description="Polar residues" evidence="18">
    <location>
        <begin position="845"/>
        <end position="857"/>
    </location>
</feature>
<protein>
    <recommendedName>
        <fullName evidence="16">DNA polymerase eta</fullName>
        <ecNumber evidence="5">2.7.7.7</ecNumber>
    </recommendedName>
</protein>
<keyword evidence="13" id="KW-0832">Ubl conjugation</keyword>
<dbReference type="Gene3D" id="1.10.150.20">
    <property type="entry name" value="5' to 3' exonuclease, C-terminal subdomain"/>
    <property type="match status" value="1"/>
</dbReference>
<dbReference type="Gene3D" id="3.30.1490.100">
    <property type="entry name" value="DNA polymerase, Y-family, little finger domain"/>
    <property type="match status" value="1"/>
</dbReference>
<evidence type="ECO:0000256" key="1">
    <source>
        <dbReference type="ARBA" id="ARBA00001936"/>
    </source>
</evidence>
<keyword evidence="12" id="KW-0460">Magnesium</keyword>
<keyword evidence="10" id="KW-0863">Zinc-finger</keyword>
<dbReference type="PANTHER" id="PTHR45873:SF1">
    <property type="entry name" value="DNA POLYMERASE ETA"/>
    <property type="match status" value="1"/>
</dbReference>
<evidence type="ECO:0000256" key="13">
    <source>
        <dbReference type="ARBA" id="ARBA00022843"/>
    </source>
</evidence>
<evidence type="ECO:0000256" key="2">
    <source>
        <dbReference type="ARBA" id="ARBA00001946"/>
    </source>
</evidence>
<gene>
    <name evidence="21" type="ORF">SK128_005092</name>
</gene>
<name>A0AAN8ZYJ8_HALRR</name>
<reference evidence="21 22" key="1">
    <citation type="submission" date="2023-11" db="EMBL/GenBank/DDBJ databases">
        <title>Halocaridina rubra genome assembly.</title>
        <authorList>
            <person name="Smith C."/>
        </authorList>
    </citation>
    <scope>NUCLEOTIDE SEQUENCE [LARGE SCALE GENOMIC DNA]</scope>
    <source>
        <strain evidence="21">EP-1</strain>
        <tissue evidence="21">Whole</tissue>
    </source>
</reference>
<evidence type="ECO:0000256" key="18">
    <source>
        <dbReference type="SAM" id="MobiDB-lite"/>
    </source>
</evidence>
<dbReference type="SUPFAM" id="SSF56672">
    <property type="entry name" value="DNA/RNA polymerases"/>
    <property type="match status" value="1"/>
</dbReference>
<comment type="similarity">
    <text evidence="4">Belongs to the DNA polymerase type-Y family.</text>
</comment>
<comment type="subcellular location">
    <subcellularLocation>
        <location evidence="3">Nucleus</location>
    </subcellularLocation>
</comment>
<evidence type="ECO:0000256" key="6">
    <source>
        <dbReference type="ARBA" id="ARBA00022679"/>
    </source>
</evidence>
<evidence type="ECO:0000256" key="15">
    <source>
        <dbReference type="ARBA" id="ARBA00023242"/>
    </source>
</evidence>
<dbReference type="FunFam" id="1.10.150.20:FF:000014">
    <property type="entry name" value="Polymerase (DNA directed), eta"/>
    <property type="match status" value="1"/>
</dbReference>
<dbReference type="Pfam" id="PF00817">
    <property type="entry name" value="IMS"/>
    <property type="match status" value="1"/>
</dbReference>
<dbReference type="Gene3D" id="3.40.1170.60">
    <property type="match status" value="1"/>
</dbReference>
<evidence type="ECO:0000256" key="12">
    <source>
        <dbReference type="ARBA" id="ARBA00022842"/>
    </source>
</evidence>
<dbReference type="GO" id="GO:0042276">
    <property type="term" value="P:error-prone translesion synthesis"/>
    <property type="evidence" value="ECO:0007669"/>
    <property type="project" value="TreeGrafter"/>
</dbReference>
<dbReference type="InterPro" id="IPR043128">
    <property type="entry name" value="Rev_trsase/Diguanyl_cyclase"/>
</dbReference>
<feature type="compositionally biased region" description="Basic and acidic residues" evidence="18">
    <location>
        <begin position="548"/>
        <end position="572"/>
    </location>
</feature>
<evidence type="ECO:0000256" key="8">
    <source>
        <dbReference type="ARBA" id="ARBA00022723"/>
    </source>
</evidence>
<dbReference type="GO" id="GO:0008270">
    <property type="term" value="F:zinc ion binding"/>
    <property type="evidence" value="ECO:0007669"/>
    <property type="project" value="UniProtKB-KW"/>
</dbReference>
<keyword evidence="9" id="KW-0227">DNA damage</keyword>